<proteinExistence type="inferred from homology"/>
<feature type="domain" description="ERAP1-like C-terminal" evidence="2">
    <location>
        <begin position="93"/>
        <end position="141"/>
    </location>
</feature>
<dbReference type="Pfam" id="PF11838">
    <property type="entry name" value="ERAP1_C"/>
    <property type="match status" value="1"/>
</dbReference>
<dbReference type="GO" id="GO:0008270">
    <property type="term" value="F:zinc ion binding"/>
    <property type="evidence" value="ECO:0007669"/>
    <property type="project" value="TreeGrafter"/>
</dbReference>
<evidence type="ECO:0000313" key="4">
    <source>
        <dbReference type="WBParaSite" id="Hba_12170"/>
    </source>
</evidence>
<sequence length="233" mass="26376">MHAQSLHIGSVFLKLADTSGKNKQSYFSRTLVLSNLLRMWSNIYVKDRHKNVIMLQVPINVCIGSNPTAVKSKILLTEKEQTFIIDNVKEGEWVKLNAGTTGFYRVEYSEEMLNALLPDISNKNMPVLDRFGITNDLFALVEVRCFINNMSKNFFFLSLDSQRAMLRALVQGRLAKAGHAPTIEKARMLFAEHIQAKKELHPDLRLADVGCDLLASSYAMICVYLKAIFSLFV</sequence>
<evidence type="ECO:0000259" key="2">
    <source>
        <dbReference type="Pfam" id="PF11838"/>
    </source>
</evidence>
<dbReference type="InterPro" id="IPR050344">
    <property type="entry name" value="Peptidase_M1_aminopeptidases"/>
</dbReference>
<protein>
    <submittedName>
        <fullName evidence="4">ERAP1_C domain-containing protein</fullName>
    </submittedName>
</protein>
<organism evidence="3 4">
    <name type="scientific">Heterorhabditis bacteriophora</name>
    <name type="common">Entomopathogenic nematode worm</name>
    <dbReference type="NCBI Taxonomy" id="37862"/>
    <lineage>
        <taxon>Eukaryota</taxon>
        <taxon>Metazoa</taxon>
        <taxon>Ecdysozoa</taxon>
        <taxon>Nematoda</taxon>
        <taxon>Chromadorea</taxon>
        <taxon>Rhabditida</taxon>
        <taxon>Rhabditina</taxon>
        <taxon>Rhabditomorpha</taxon>
        <taxon>Strongyloidea</taxon>
        <taxon>Heterorhabditidae</taxon>
        <taxon>Heterorhabditis</taxon>
    </lineage>
</organism>
<dbReference type="GO" id="GO:0070006">
    <property type="term" value="F:metalloaminopeptidase activity"/>
    <property type="evidence" value="ECO:0007669"/>
    <property type="project" value="TreeGrafter"/>
</dbReference>
<dbReference type="PANTHER" id="PTHR11533:SF174">
    <property type="entry name" value="PUROMYCIN-SENSITIVE AMINOPEPTIDASE-RELATED"/>
    <property type="match status" value="1"/>
</dbReference>
<dbReference type="PANTHER" id="PTHR11533">
    <property type="entry name" value="PROTEASE M1 ZINC METALLOPROTEASE"/>
    <property type="match status" value="1"/>
</dbReference>
<dbReference type="GO" id="GO:0005615">
    <property type="term" value="C:extracellular space"/>
    <property type="evidence" value="ECO:0007669"/>
    <property type="project" value="TreeGrafter"/>
</dbReference>
<comment type="similarity">
    <text evidence="1">Belongs to the peptidase M1 family.</text>
</comment>
<dbReference type="GO" id="GO:0043171">
    <property type="term" value="P:peptide catabolic process"/>
    <property type="evidence" value="ECO:0007669"/>
    <property type="project" value="TreeGrafter"/>
</dbReference>
<dbReference type="WBParaSite" id="Hba_12170">
    <property type="protein sequence ID" value="Hba_12170"/>
    <property type="gene ID" value="Hba_12170"/>
</dbReference>
<dbReference type="Proteomes" id="UP000095283">
    <property type="component" value="Unplaced"/>
</dbReference>
<dbReference type="Gene3D" id="2.60.40.1910">
    <property type="match status" value="1"/>
</dbReference>
<dbReference type="GO" id="GO:0042277">
    <property type="term" value="F:peptide binding"/>
    <property type="evidence" value="ECO:0007669"/>
    <property type="project" value="TreeGrafter"/>
</dbReference>
<dbReference type="GO" id="GO:0005737">
    <property type="term" value="C:cytoplasm"/>
    <property type="evidence" value="ECO:0007669"/>
    <property type="project" value="TreeGrafter"/>
</dbReference>
<keyword evidence="3" id="KW-1185">Reference proteome</keyword>
<dbReference type="GO" id="GO:0006508">
    <property type="term" value="P:proteolysis"/>
    <property type="evidence" value="ECO:0007669"/>
    <property type="project" value="TreeGrafter"/>
</dbReference>
<dbReference type="AlphaFoldDB" id="A0A1I7X455"/>
<reference evidence="4" key="1">
    <citation type="submission" date="2016-11" db="UniProtKB">
        <authorList>
            <consortium name="WormBaseParasite"/>
        </authorList>
    </citation>
    <scope>IDENTIFICATION</scope>
</reference>
<accession>A0A1I7X455</accession>
<dbReference type="InterPro" id="IPR024571">
    <property type="entry name" value="ERAP1-like_C_dom"/>
</dbReference>
<dbReference type="GO" id="GO:0016020">
    <property type="term" value="C:membrane"/>
    <property type="evidence" value="ECO:0007669"/>
    <property type="project" value="TreeGrafter"/>
</dbReference>
<name>A0A1I7X455_HETBA</name>
<evidence type="ECO:0000313" key="3">
    <source>
        <dbReference type="Proteomes" id="UP000095283"/>
    </source>
</evidence>
<evidence type="ECO:0000256" key="1">
    <source>
        <dbReference type="ARBA" id="ARBA00010136"/>
    </source>
</evidence>